<organism evidence="1">
    <name type="scientific">Anguilla anguilla</name>
    <name type="common">European freshwater eel</name>
    <name type="synonym">Muraena anguilla</name>
    <dbReference type="NCBI Taxonomy" id="7936"/>
    <lineage>
        <taxon>Eukaryota</taxon>
        <taxon>Metazoa</taxon>
        <taxon>Chordata</taxon>
        <taxon>Craniata</taxon>
        <taxon>Vertebrata</taxon>
        <taxon>Euteleostomi</taxon>
        <taxon>Actinopterygii</taxon>
        <taxon>Neopterygii</taxon>
        <taxon>Teleostei</taxon>
        <taxon>Anguilliformes</taxon>
        <taxon>Anguillidae</taxon>
        <taxon>Anguilla</taxon>
    </lineage>
</organism>
<accession>A0A0E9X541</accession>
<dbReference type="AlphaFoldDB" id="A0A0E9X541"/>
<dbReference type="EMBL" id="GBXM01011789">
    <property type="protein sequence ID" value="JAH96788.1"/>
    <property type="molecule type" value="Transcribed_RNA"/>
</dbReference>
<proteinExistence type="predicted"/>
<name>A0A0E9X541_ANGAN</name>
<evidence type="ECO:0000313" key="1">
    <source>
        <dbReference type="EMBL" id="JAH96788.1"/>
    </source>
</evidence>
<sequence length="72" mass="8023">MRHFVSDPDATEHAVGAERNGVPDQLHQVFSVPFVTSAGQIWLGMRSWDVYLTPKISITDFQTIPATVDLPK</sequence>
<reference evidence="1" key="1">
    <citation type="submission" date="2014-11" db="EMBL/GenBank/DDBJ databases">
        <authorList>
            <person name="Amaro Gonzalez C."/>
        </authorList>
    </citation>
    <scope>NUCLEOTIDE SEQUENCE</scope>
</reference>
<protein>
    <submittedName>
        <fullName evidence="1">Uncharacterized protein</fullName>
    </submittedName>
</protein>
<reference evidence="1" key="2">
    <citation type="journal article" date="2015" name="Fish Shellfish Immunol.">
        <title>Early steps in the European eel (Anguilla anguilla)-Vibrio vulnificus interaction in the gills: Role of the RtxA13 toxin.</title>
        <authorList>
            <person name="Callol A."/>
            <person name="Pajuelo D."/>
            <person name="Ebbesson L."/>
            <person name="Teles M."/>
            <person name="MacKenzie S."/>
            <person name="Amaro C."/>
        </authorList>
    </citation>
    <scope>NUCLEOTIDE SEQUENCE</scope>
</reference>